<organism evidence="3 4">
    <name type="scientific">Nostoc punctiforme FACHB-252</name>
    <dbReference type="NCBI Taxonomy" id="1357509"/>
    <lineage>
        <taxon>Bacteria</taxon>
        <taxon>Bacillati</taxon>
        <taxon>Cyanobacteriota</taxon>
        <taxon>Cyanophyceae</taxon>
        <taxon>Nostocales</taxon>
        <taxon>Nostocaceae</taxon>
        <taxon>Nostoc</taxon>
    </lineage>
</organism>
<comment type="caution">
    <text evidence="3">The sequence shown here is derived from an EMBL/GenBank/DDBJ whole genome shotgun (WGS) entry which is preliminary data.</text>
</comment>
<feature type="region of interest" description="Disordered" evidence="2">
    <location>
        <begin position="27"/>
        <end position="93"/>
    </location>
</feature>
<keyword evidence="1" id="KW-0175">Coiled coil</keyword>
<feature type="compositionally biased region" description="Gly residues" evidence="2">
    <location>
        <begin position="290"/>
        <end position="300"/>
    </location>
</feature>
<feature type="region of interest" description="Disordered" evidence="2">
    <location>
        <begin position="1"/>
        <end position="20"/>
    </location>
</feature>
<feature type="coiled-coil region" evidence="1">
    <location>
        <begin position="132"/>
        <end position="159"/>
    </location>
</feature>
<dbReference type="RefSeq" id="WP_190949679.1">
    <property type="nucleotide sequence ID" value="NZ_JACJTC010000008.1"/>
</dbReference>
<name>A0ABR8H9H7_NOSPU</name>
<keyword evidence="4" id="KW-1185">Reference proteome</keyword>
<feature type="compositionally biased region" description="Polar residues" evidence="2">
    <location>
        <begin position="32"/>
        <end position="49"/>
    </location>
</feature>
<evidence type="ECO:0000313" key="3">
    <source>
        <dbReference type="EMBL" id="MBD2612068.1"/>
    </source>
</evidence>
<evidence type="ECO:0000256" key="1">
    <source>
        <dbReference type="SAM" id="Coils"/>
    </source>
</evidence>
<accession>A0ABR8H9H7</accession>
<proteinExistence type="predicted"/>
<dbReference type="EMBL" id="JACJTC010000008">
    <property type="protein sequence ID" value="MBD2612068.1"/>
    <property type="molecule type" value="Genomic_DNA"/>
</dbReference>
<evidence type="ECO:0000256" key="2">
    <source>
        <dbReference type="SAM" id="MobiDB-lite"/>
    </source>
</evidence>
<feature type="compositionally biased region" description="Polar residues" evidence="2">
    <location>
        <begin position="270"/>
        <end position="283"/>
    </location>
</feature>
<sequence>MPESKNKGFTHQRRKGEMSNSYTFGWKKAGASSLSNPSLVSPHTPTLANPTRGFGLPTNNLIQTTTEESTNQEQVQPADEESLLSQASEQPSFGHDISRISLRRPQAKLALGEPNDQYEQEANQAATNLVQRDKTSDQLKDLETRTKVLENKAAATQLDLKYRALFGEKTSTYRQIVYRLTGAFQSAMTGYQSAHGKQAARDAVIDQIAATLVVVGGAAILEPFLSSGLGKLQPLLGKTSQTIAKVNIGKAVEKLENPLNAAISGTGNVATTSAAGDRTTNAPQPAPMPAGGGGGTGGGDPLSFLASNMEAIETHNHKLEAAFSNRATQYDTMTPDQWEKWSNETQVAEYNALLKDLDTVALGDINKLEGAQTLAVKIELYMWAAWIKTQIVPGVKGLQLGGPLAKRLKDLGVESLADVRFDTESWIFMEHQPQGKWESNLLTWAQGWSQPLTK</sequence>
<gene>
    <name evidence="3" type="ORF">H6G94_12395</name>
</gene>
<feature type="compositionally biased region" description="Low complexity" evidence="2">
    <location>
        <begin position="63"/>
        <end position="76"/>
    </location>
</feature>
<feature type="region of interest" description="Disordered" evidence="2">
    <location>
        <begin position="270"/>
        <end position="300"/>
    </location>
</feature>
<evidence type="ECO:0000313" key="4">
    <source>
        <dbReference type="Proteomes" id="UP000606396"/>
    </source>
</evidence>
<dbReference type="Proteomes" id="UP000606396">
    <property type="component" value="Unassembled WGS sequence"/>
</dbReference>
<protein>
    <submittedName>
        <fullName evidence="3">Uncharacterized protein</fullName>
    </submittedName>
</protein>
<reference evidence="3 4" key="1">
    <citation type="journal article" date="2020" name="ISME J.">
        <title>Comparative genomics reveals insights into cyanobacterial evolution and habitat adaptation.</title>
        <authorList>
            <person name="Chen M.Y."/>
            <person name="Teng W.K."/>
            <person name="Zhao L."/>
            <person name="Hu C.X."/>
            <person name="Zhou Y.K."/>
            <person name="Han B.P."/>
            <person name="Song L.R."/>
            <person name="Shu W.S."/>
        </authorList>
    </citation>
    <scope>NUCLEOTIDE SEQUENCE [LARGE SCALE GENOMIC DNA]</scope>
    <source>
        <strain evidence="3 4">FACHB-252</strain>
    </source>
</reference>